<evidence type="ECO:0000256" key="2">
    <source>
        <dbReference type="ARBA" id="ARBA00022801"/>
    </source>
</evidence>
<dbReference type="InterPro" id="IPR036034">
    <property type="entry name" value="PDZ_sf"/>
</dbReference>
<reference evidence="6" key="1">
    <citation type="journal article" date="2021" name="PeerJ">
        <title>Extensive microbial diversity within the chicken gut microbiome revealed by metagenomics and culture.</title>
        <authorList>
            <person name="Gilroy R."/>
            <person name="Ravi A."/>
            <person name="Getino M."/>
            <person name="Pursley I."/>
            <person name="Horton D.L."/>
            <person name="Alikhan N.F."/>
            <person name="Baker D."/>
            <person name="Gharbi K."/>
            <person name="Hall N."/>
            <person name="Watson M."/>
            <person name="Adriaenssens E.M."/>
            <person name="Foster-Nyarko E."/>
            <person name="Jarju S."/>
            <person name="Secka A."/>
            <person name="Antonio M."/>
            <person name="Oren A."/>
            <person name="Chaudhuri R.R."/>
            <person name="La Ragione R."/>
            <person name="Hildebrand F."/>
            <person name="Pallen M.J."/>
        </authorList>
    </citation>
    <scope>NUCLEOTIDE SEQUENCE</scope>
    <source>
        <strain evidence="6">CHK192-8294</strain>
    </source>
</reference>
<dbReference type="GO" id="GO:0004252">
    <property type="term" value="F:serine-type endopeptidase activity"/>
    <property type="evidence" value="ECO:0007669"/>
    <property type="project" value="InterPro"/>
</dbReference>
<evidence type="ECO:0000259" key="5">
    <source>
        <dbReference type="PROSITE" id="PS50106"/>
    </source>
</evidence>
<evidence type="ECO:0000313" key="6">
    <source>
        <dbReference type="EMBL" id="HJB79650.1"/>
    </source>
</evidence>
<dbReference type="InterPro" id="IPR009003">
    <property type="entry name" value="Peptidase_S1_PA"/>
</dbReference>
<dbReference type="EMBL" id="DWXO01000018">
    <property type="protein sequence ID" value="HJB79650.1"/>
    <property type="molecule type" value="Genomic_DNA"/>
</dbReference>
<keyword evidence="1" id="KW-0645">Protease</keyword>
<keyword evidence="2" id="KW-0378">Hydrolase</keyword>
<name>A0A9D2MJN0_9FIRM</name>
<keyword evidence="4" id="KW-1133">Transmembrane helix</keyword>
<keyword evidence="4" id="KW-0472">Membrane</keyword>
<proteinExistence type="predicted"/>
<protein>
    <submittedName>
        <fullName evidence="6">Trypsin-like peptidase domain-containing protein</fullName>
    </submittedName>
</protein>
<dbReference type="AlphaFoldDB" id="A0A9D2MJN0"/>
<evidence type="ECO:0000256" key="4">
    <source>
        <dbReference type="SAM" id="Phobius"/>
    </source>
</evidence>
<dbReference type="SUPFAM" id="SSF50156">
    <property type="entry name" value="PDZ domain-like"/>
    <property type="match status" value="1"/>
</dbReference>
<dbReference type="GO" id="GO:0006508">
    <property type="term" value="P:proteolysis"/>
    <property type="evidence" value="ECO:0007669"/>
    <property type="project" value="UniProtKB-KW"/>
</dbReference>
<evidence type="ECO:0000256" key="1">
    <source>
        <dbReference type="ARBA" id="ARBA00022670"/>
    </source>
</evidence>
<organism evidence="6 7">
    <name type="scientific">Candidatus Flavonifractor intestinigallinarum</name>
    <dbReference type="NCBI Taxonomy" id="2838586"/>
    <lineage>
        <taxon>Bacteria</taxon>
        <taxon>Bacillati</taxon>
        <taxon>Bacillota</taxon>
        <taxon>Clostridia</taxon>
        <taxon>Eubacteriales</taxon>
        <taxon>Oscillospiraceae</taxon>
        <taxon>Flavonifractor</taxon>
    </lineage>
</organism>
<dbReference type="SUPFAM" id="SSF50494">
    <property type="entry name" value="Trypsin-like serine proteases"/>
    <property type="match status" value="1"/>
</dbReference>
<dbReference type="InterPro" id="IPR001478">
    <property type="entry name" value="PDZ"/>
</dbReference>
<gene>
    <name evidence="6" type="ORF">H9712_01560</name>
</gene>
<dbReference type="Pfam" id="PF13180">
    <property type="entry name" value="PDZ_2"/>
    <property type="match status" value="1"/>
</dbReference>
<evidence type="ECO:0000256" key="3">
    <source>
        <dbReference type="SAM" id="MobiDB-lite"/>
    </source>
</evidence>
<evidence type="ECO:0000313" key="7">
    <source>
        <dbReference type="Proteomes" id="UP000823921"/>
    </source>
</evidence>
<dbReference type="SMART" id="SM00228">
    <property type="entry name" value="PDZ"/>
    <property type="match status" value="1"/>
</dbReference>
<dbReference type="InterPro" id="IPR051201">
    <property type="entry name" value="Chloro_Bact_Ser_Proteases"/>
</dbReference>
<dbReference type="Pfam" id="PF13365">
    <property type="entry name" value="Trypsin_2"/>
    <property type="match status" value="1"/>
</dbReference>
<dbReference type="InterPro" id="IPR001940">
    <property type="entry name" value="Peptidase_S1C"/>
</dbReference>
<accession>A0A9D2MJN0</accession>
<dbReference type="PROSITE" id="PS50106">
    <property type="entry name" value="PDZ"/>
    <property type="match status" value="1"/>
</dbReference>
<feature type="transmembrane region" description="Helical" evidence="4">
    <location>
        <begin position="30"/>
        <end position="51"/>
    </location>
</feature>
<dbReference type="Proteomes" id="UP000823921">
    <property type="component" value="Unassembled WGS sequence"/>
</dbReference>
<dbReference type="PANTHER" id="PTHR43343:SF3">
    <property type="entry name" value="PROTEASE DO-LIKE 8, CHLOROPLASTIC"/>
    <property type="match status" value="1"/>
</dbReference>
<dbReference type="PRINTS" id="PR00834">
    <property type="entry name" value="PROTEASES2C"/>
</dbReference>
<sequence>MHGYYYDQNRVYPPNDPGPRRRGPGRPGKAVALFCCALVLLLAAAVVLRWVGDTLSPREDLFYSGDERPRETPYDWGNTWDWEDEELGETTVERAPLGDNVTLTLTPQPQSEAHTLQTIYQENIQSIVSIWGDAGTSYSFGTGVVMSADGYIITNAHVIEGCSSLEVILQDDSSYEALLVGMDVSTDLAVLKIDAWGLDAAVFGDSNQMQVGDTVVAIGNPLGQELRGTMTDGIISAINRDVDVDGYSMVLIQTTAALNSGNSGGALINSYGQVVGITNMKMSAYDDTVEGLGFAIPTTTVKRVVEDLICQGYVSGEPTIGITCYTVTQEIAEEYDLPLGVYVDSVQQDSDAKKQGVFPGDVIVEANGQSITTIEELLALKEGMETGDVIHFRLWRSGAYLERDVTLIEQYVP</sequence>
<comment type="caution">
    <text evidence="6">The sequence shown here is derived from an EMBL/GenBank/DDBJ whole genome shotgun (WGS) entry which is preliminary data.</text>
</comment>
<dbReference type="PANTHER" id="PTHR43343">
    <property type="entry name" value="PEPTIDASE S12"/>
    <property type="match status" value="1"/>
</dbReference>
<keyword evidence="4" id="KW-0812">Transmembrane</keyword>
<reference evidence="6" key="2">
    <citation type="submission" date="2021-04" db="EMBL/GenBank/DDBJ databases">
        <authorList>
            <person name="Gilroy R."/>
        </authorList>
    </citation>
    <scope>NUCLEOTIDE SEQUENCE</scope>
    <source>
        <strain evidence="6">CHK192-8294</strain>
    </source>
</reference>
<feature type="region of interest" description="Disordered" evidence="3">
    <location>
        <begin position="1"/>
        <end position="25"/>
    </location>
</feature>
<dbReference type="Gene3D" id="2.40.10.120">
    <property type="match status" value="1"/>
</dbReference>
<feature type="domain" description="PDZ" evidence="5">
    <location>
        <begin position="315"/>
        <end position="398"/>
    </location>
</feature>
<dbReference type="Gene3D" id="2.30.42.10">
    <property type="match status" value="1"/>
</dbReference>